<organism evidence="12 13">
    <name type="scientific">Halotia branconii CENA392</name>
    <dbReference type="NCBI Taxonomy" id="1539056"/>
    <lineage>
        <taxon>Bacteria</taxon>
        <taxon>Bacillati</taxon>
        <taxon>Cyanobacteriota</taxon>
        <taxon>Cyanophyceae</taxon>
        <taxon>Nostocales</taxon>
        <taxon>Nodulariaceae</taxon>
        <taxon>Halotia</taxon>
    </lineage>
</organism>
<dbReference type="GO" id="GO:0004375">
    <property type="term" value="F:glycine dehydrogenase (decarboxylating) activity"/>
    <property type="evidence" value="ECO:0007669"/>
    <property type="project" value="UniProtKB-EC"/>
</dbReference>
<protein>
    <recommendedName>
        <fullName evidence="8">Glycine dehydrogenase (decarboxylating)</fullName>
        <ecNumber evidence="8">1.4.4.2</ecNumber>
    </recommendedName>
    <alternativeName>
        <fullName evidence="8">Glycine cleavage system P-protein</fullName>
    </alternativeName>
    <alternativeName>
        <fullName evidence="8">Glycine decarboxylase</fullName>
    </alternativeName>
    <alternativeName>
        <fullName evidence="8">Glycine dehydrogenase (aminomethyl-transferring)</fullName>
    </alternativeName>
</protein>
<evidence type="ECO:0000259" key="11">
    <source>
        <dbReference type="Pfam" id="PF21478"/>
    </source>
</evidence>
<dbReference type="GO" id="GO:0030170">
    <property type="term" value="F:pyridoxal phosphate binding"/>
    <property type="evidence" value="ECO:0007669"/>
    <property type="project" value="TreeGrafter"/>
</dbReference>
<dbReference type="RefSeq" id="WP_281485174.1">
    <property type="nucleotide sequence ID" value="NZ_CP124543.1"/>
</dbReference>
<dbReference type="Gene3D" id="3.40.640.10">
    <property type="entry name" value="Type I PLP-dependent aspartate aminotransferase-like (Major domain)"/>
    <property type="match status" value="2"/>
</dbReference>
<dbReference type="InterPro" id="IPR049315">
    <property type="entry name" value="GDC-P_N"/>
</dbReference>
<dbReference type="FunFam" id="3.40.640.10:FF:000005">
    <property type="entry name" value="Glycine dehydrogenase (decarboxylating), mitochondrial"/>
    <property type="match status" value="1"/>
</dbReference>
<comment type="subunit">
    <text evidence="4 8">The glycine cleavage system is composed of four proteins: P, T, L and H.</text>
</comment>
<dbReference type="InterPro" id="IPR020581">
    <property type="entry name" value="GDC_P"/>
</dbReference>
<evidence type="ECO:0000259" key="10">
    <source>
        <dbReference type="Pfam" id="PF02347"/>
    </source>
</evidence>
<dbReference type="CDD" id="cd00613">
    <property type="entry name" value="GDC-P"/>
    <property type="match status" value="2"/>
</dbReference>
<evidence type="ECO:0000256" key="6">
    <source>
        <dbReference type="ARBA" id="ARBA00023002"/>
    </source>
</evidence>
<comment type="function">
    <text evidence="2 8">The glycine cleavage system catalyzes the degradation of glycine. The P protein binds the alpha-amino group of glycine through its pyridoxal phosphate cofactor; CO(2) is released and the remaining methylamine moiety is then transferred to the lipoamide cofactor of the H protein.</text>
</comment>
<dbReference type="EMBL" id="CP124543">
    <property type="protein sequence ID" value="WGV27939.1"/>
    <property type="molecule type" value="Genomic_DNA"/>
</dbReference>
<evidence type="ECO:0000256" key="5">
    <source>
        <dbReference type="ARBA" id="ARBA00022898"/>
    </source>
</evidence>
<evidence type="ECO:0000256" key="8">
    <source>
        <dbReference type="HAMAP-Rule" id="MF_00711"/>
    </source>
</evidence>
<dbReference type="HAMAP" id="MF_00711">
    <property type="entry name" value="GcvP"/>
    <property type="match status" value="1"/>
</dbReference>
<comment type="similarity">
    <text evidence="3 8">Belongs to the GcvP family.</text>
</comment>
<evidence type="ECO:0000256" key="4">
    <source>
        <dbReference type="ARBA" id="ARBA00011690"/>
    </source>
</evidence>
<dbReference type="InterPro" id="IPR049316">
    <property type="entry name" value="GDC-P_C"/>
</dbReference>
<dbReference type="GO" id="GO:0005829">
    <property type="term" value="C:cytosol"/>
    <property type="evidence" value="ECO:0007669"/>
    <property type="project" value="TreeGrafter"/>
</dbReference>
<dbReference type="GO" id="GO:0016594">
    <property type="term" value="F:glycine binding"/>
    <property type="evidence" value="ECO:0007669"/>
    <property type="project" value="TreeGrafter"/>
</dbReference>
<accession>A0AAJ6NWU1</accession>
<dbReference type="Pfam" id="PF02347">
    <property type="entry name" value="GDC-P"/>
    <property type="match status" value="1"/>
</dbReference>
<proteinExistence type="inferred from homology"/>
<dbReference type="SUPFAM" id="SSF53383">
    <property type="entry name" value="PLP-dependent transferases"/>
    <property type="match status" value="2"/>
</dbReference>
<dbReference type="InterPro" id="IPR015424">
    <property type="entry name" value="PyrdxlP-dep_Trfase"/>
</dbReference>
<evidence type="ECO:0000313" key="13">
    <source>
        <dbReference type="Proteomes" id="UP001223520"/>
    </source>
</evidence>
<dbReference type="GO" id="GO:0019464">
    <property type="term" value="P:glycine decarboxylation via glycine cleavage system"/>
    <property type="evidence" value="ECO:0007669"/>
    <property type="project" value="UniProtKB-UniRule"/>
</dbReference>
<comment type="cofactor">
    <cofactor evidence="1 8 9">
        <name>pyridoxal 5'-phosphate</name>
        <dbReference type="ChEBI" id="CHEBI:597326"/>
    </cofactor>
</comment>
<dbReference type="PANTHER" id="PTHR11773:SF1">
    <property type="entry name" value="GLYCINE DEHYDROGENASE (DECARBOXYLATING), MITOCHONDRIAL"/>
    <property type="match status" value="1"/>
</dbReference>
<dbReference type="EC" id="1.4.4.2" evidence="8"/>
<evidence type="ECO:0000313" key="12">
    <source>
        <dbReference type="EMBL" id="WGV27939.1"/>
    </source>
</evidence>
<dbReference type="NCBIfam" id="NF003346">
    <property type="entry name" value="PRK04366.1"/>
    <property type="match status" value="1"/>
</dbReference>
<reference evidence="12 13" key="1">
    <citation type="journal article" date="2023" name="Limnol Oceanogr Lett">
        <title>Environmental adaptations by the intertidal Antarctic cyanobacterium Halotia branconii CENA392 as revealed using long-read genome sequencing.</title>
        <authorList>
            <person name="Dextro R.B."/>
            <person name="Delbaje E."/>
            <person name="Freitas P.N.N."/>
            <person name="Geraldes V."/>
            <person name="Pinto E."/>
            <person name="Long P.F."/>
            <person name="Fiore M.F."/>
        </authorList>
    </citation>
    <scope>NUCLEOTIDE SEQUENCE [LARGE SCALE GENOMIC DNA]</scope>
    <source>
        <strain evidence="12 13">CENA392</strain>
    </source>
</reference>
<dbReference type="Proteomes" id="UP001223520">
    <property type="component" value="Chromosome"/>
</dbReference>
<dbReference type="PANTHER" id="PTHR11773">
    <property type="entry name" value="GLYCINE DEHYDROGENASE, DECARBOXYLATING"/>
    <property type="match status" value="1"/>
</dbReference>
<comment type="catalytic activity">
    <reaction evidence="7 8">
        <text>N(6)-[(R)-lipoyl]-L-lysyl-[glycine-cleavage complex H protein] + glycine + H(+) = N(6)-[(R)-S(8)-aminomethyldihydrolipoyl]-L-lysyl-[glycine-cleavage complex H protein] + CO2</text>
        <dbReference type="Rhea" id="RHEA:24304"/>
        <dbReference type="Rhea" id="RHEA-COMP:10494"/>
        <dbReference type="Rhea" id="RHEA-COMP:10495"/>
        <dbReference type="ChEBI" id="CHEBI:15378"/>
        <dbReference type="ChEBI" id="CHEBI:16526"/>
        <dbReference type="ChEBI" id="CHEBI:57305"/>
        <dbReference type="ChEBI" id="CHEBI:83099"/>
        <dbReference type="ChEBI" id="CHEBI:83143"/>
        <dbReference type="EC" id="1.4.4.2"/>
    </reaction>
</comment>
<dbReference type="InterPro" id="IPR015422">
    <property type="entry name" value="PyrdxlP-dep_Trfase_small"/>
</dbReference>
<evidence type="ECO:0000256" key="7">
    <source>
        <dbReference type="ARBA" id="ARBA00049026"/>
    </source>
</evidence>
<name>A0AAJ6NWU1_9CYAN</name>
<feature type="modified residue" description="N6-(pyridoxal phosphate)lysine" evidence="8 9">
    <location>
        <position position="723"/>
    </location>
</feature>
<dbReference type="KEGG" id="hbq:QI031_10840"/>
<keyword evidence="13" id="KW-1185">Reference proteome</keyword>
<dbReference type="GO" id="GO:0005960">
    <property type="term" value="C:glycine cleavage complex"/>
    <property type="evidence" value="ECO:0007669"/>
    <property type="project" value="TreeGrafter"/>
</dbReference>
<feature type="domain" description="Glycine dehydrogenase C-terminal" evidence="11">
    <location>
        <begin position="798"/>
        <end position="919"/>
    </location>
</feature>
<dbReference type="InterPro" id="IPR015421">
    <property type="entry name" value="PyrdxlP-dep_Trfase_major"/>
</dbReference>
<dbReference type="InterPro" id="IPR003437">
    <property type="entry name" value="GcvP"/>
</dbReference>
<feature type="domain" description="Glycine cleavage system P-protein N-terminal" evidence="10">
    <location>
        <begin position="28"/>
        <end position="453"/>
    </location>
</feature>
<dbReference type="AlphaFoldDB" id="A0AAJ6NWU1"/>
<dbReference type="FunFam" id="3.90.1150.10:FF:000007">
    <property type="entry name" value="Glycine dehydrogenase (decarboxylating), mitochondrial"/>
    <property type="match status" value="1"/>
</dbReference>
<keyword evidence="6 8" id="KW-0560">Oxidoreductase</keyword>
<dbReference type="FunFam" id="3.40.640.10:FF:000007">
    <property type="entry name" value="glycine dehydrogenase (Decarboxylating), mitochondrial"/>
    <property type="match status" value="1"/>
</dbReference>
<dbReference type="Gene3D" id="3.90.1150.10">
    <property type="entry name" value="Aspartate Aminotransferase, domain 1"/>
    <property type="match status" value="2"/>
</dbReference>
<dbReference type="NCBIfam" id="TIGR00461">
    <property type="entry name" value="gcvP"/>
    <property type="match status" value="1"/>
</dbReference>
<dbReference type="NCBIfam" id="NF001696">
    <property type="entry name" value="PRK00451.1"/>
    <property type="match status" value="1"/>
</dbReference>
<gene>
    <name evidence="8 12" type="primary">gcvP</name>
    <name evidence="12" type="ORF">QI031_10840</name>
</gene>
<evidence type="ECO:0000256" key="3">
    <source>
        <dbReference type="ARBA" id="ARBA00010756"/>
    </source>
</evidence>
<evidence type="ECO:0000256" key="9">
    <source>
        <dbReference type="PIRSR" id="PIRSR603437-50"/>
    </source>
</evidence>
<evidence type="ECO:0000256" key="2">
    <source>
        <dbReference type="ARBA" id="ARBA00003788"/>
    </source>
</evidence>
<sequence length="978" mass="107501">MVIYASIPESSDRSMLDERSQKLSYFTQRHIGIDSNDIQQMLDVLGFTSLDALIEQTVPQAIRLNKPLQLPEAQSEYAALAKLKRIAAKNQVCRSYIGMGYYDCITPAVISRNILENPGWYTAYTPYQPEIAQGRLEALLNFQTMIIDLTGLEIANASLLDEATAAAEAMSMSYGVSKNKANAYFVSGDCHPQTIDVLQTRAKPLGIEIIIGNHQTFDFEQPIFGAILQYPASDGTIYDYRAFIAKAHAKGALVTVAADPLSLTLLTPPGEFGADIAVGSTQRFGIPLGFGGPHAAYFATKEEYKRQVPGRIVGISKDAQGKPALRLALQTREQHIRREKATSNICTAQVLLAVMASMYAVYHGPDGLLAIAQRIHYLTLILAEWLQRLDYSISSKPFFDTLRVELGTKSLQEILQAAEARQINLRIVDTSIVGISLDETTTLDDVREICQIFSGTDELGFVLNVQEMEWIIQQSGLKDERFNRQSDYLTHPVFNRYHSETELLRYLHKLETKDLSLTTSMIPLGSCTMKLNATSEMIPVTWEEFGKIHPFAPPTQTRGYQILFGQLEAWLAEIIGFTGVSLQPNAGSQGEYAGLLVIHQYHESRGEEHRNICLIPQSAHGTNPASAVMCGMKVVAVACDVEGNIDLDDLKAKAEKHTHELAALMVTYPSTHGVFEEAIQEICAVVHSHGGQVYMDGANMNAQVGICRPGDIGADVCHLNLHKTFCIPHGGGGPGMGPIGVASHLVPFLPGHSVVGNRKGANTQHIGAVAAAPWGSASILVISWMYIVMMGAAGLTQATKVAILNANYIAKRLENYYPVLYKGKNDLVAHECILDLRALKKSASIEIDDIAKRLMDYGFHAPTVSWPVAGTIMVEPTESESKEELDRFCDAMTAIRQEIAEIESGKMDVQDNLLKNAPHTAESLIAGEWTHPYSREQAAYPAPWTHEHKFWPAVGRIDAAFGDRNFVCSCLPMEAYSS</sequence>
<keyword evidence="5 8" id="KW-0663">Pyridoxal phosphate</keyword>
<evidence type="ECO:0000256" key="1">
    <source>
        <dbReference type="ARBA" id="ARBA00001933"/>
    </source>
</evidence>
<dbReference type="Pfam" id="PF21478">
    <property type="entry name" value="GcvP2_C"/>
    <property type="match status" value="1"/>
</dbReference>